<name>A0A7J8T7S8_GOSDV</name>
<reference evidence="1 2" key="1">
    <citation type="journal article" date="2019" name="Genome Biol. Evol.">
        <title>Insights into the evolution of the New World diploid cottons (Gossypium, subgenus Houzingenia) based on genome sequencing.</title>
        <authorList>
            <person name="Grover C.E."/>
            <person name="Arick M.A. 2nd"/>
            <person name="Thrash A."/>
            <person name="Conover J.L."/>
            <person name="Sanders W.S."/>
            <person name="Peterson D.G."/>
            <person name="Frelichowski J.E."/>
            <person name="Scheffler J.A."/>
            <person name="Scheffler B.E."/>
            <person name="Wendel J.F."/>
        </authorList>
    </citation>
    <scope>NUCLEOTIDE SEQUENCE [LARGE SCALE GENOMIC DNA]</scope>
    <source>
        <strain evidence="1">27</strain>
        <tissue evidence="1">Leaf</tissue>
    </source>
</reference>
<dbReference type="AlphaFoldDB" id="A0A7J8T7S8"/>
<proteinExistence type="predicted"/>
<dbReference type="Proteomes" id="UP000593561">
    <property type="component" value="Unassembled WGS sequence"/>
</dbReference>
<keyword evidence="2" id="KW-1185">Reference proteome</keyword>
<protein>
    <submittedName>
        <fullName evidence="1">Uncharacterized protein</fullName>
    </submittedName>
</protein>
<gene>
    <name evidence="1" type="ORF">Godav_022251</name>
</gene>
<dbReference type="EMBL" id="JABFAC010237991">
    <property type="protein sequence ID" value="MBA0634409.1"/>
    <property type="molecule type" value="Genomic_DNA"/>
</dbReference>
<organism evidence="1 2">
    <name type="scientific">Gossypium davidsonii</name>
    <name type="common">Davidson's cotton</name>
    <name type="synonym">Gossypium klotzschianum subsp. davidsonii</name>
    <dbReference type="NCBI Taxonomy" id="34287"/>
    <lineage>
        <taxon>Eukaryota</taxon>
        <taxon>Viridiplantae</taxon>
        <taxon>Streptophyta</taxon>
        <taxon>Embryophyta</taxon>
        <taxon>Tracheophyta</taxon>
        <taxon>Spermatophyta</taxon>
        <taxon>Magnoliopsida</taxon>
        <taxon>eudicotyledons</taxon>
        <taxon>Gunneridae</taxon>
        <taxon>Pentapetalae</taxon>
        <taxon>rosids</taxon>
        <taxon>malvids</taxon>
        <taxon>Malvales</taxon>
        <taxon>Malvaceae</taxon>
        <taxon>Malvoideae</taxon>
        <taxon>Gossypium</taxon>
    </lineage>
</organism>
<sequence length="22" mass="2722">MNEHWLFLSPKSLKNSEKKEEF</sequence>
<comment type="caution">
    <text evidence="1">The sequence shown here is derived from an EMBL/GenBank/DDBJ whole genome shotgun (WGS) entry which is preliminary data.</text>
</comment>
<evidence type="ECO:0000313" key="2">
    <source>
        <dbReference type="Proteomes" id="UP000593561"/>
    </source>
</evidence>
<accession>A0A7J8T7S8</accession>
<evidence type="ECO:0000313" key="1">
    <source>
        <dbReference type="EMBL" id="MBA0634409.1"/>
    </source>
</evidence>